<protein>
    <submittedName>
        <fullName evidence="1">Uncharacterized protein</fullName>
    </submittedName>
</protein>
<reference evidence="1 2" key="1">
    <citation type="submission" date="2018-05" db="EMBL/GenBank/DDBJ databases">
        <title>Micromonospora from Atacama Desert.</title>
        <authorList>
            <person name="Carro L."/>
            <person name="Goodfellow M."/>
            <person name="Klenk H.-P."/>
        </authorList>
    </citation>
    <scope>NUCLEOTIDE SEQUENCE [LARGE SCALE GENOMIC DNA]</scope>
    <source>
        <strain evidence="1 2">LB39</strain>
    </source>
</reference>
<name>A0A3N9WW41_9ACTN</name>
<evidence type="ECO:0000313" key="1">
    <source>
        <dbReference type="EMBL" id="RQX05042.1"/>
    </source>
</evidence>
<accession>A0A3N9WW41</accession>
<proteinExistence type="predicted"/>
<sequence length="132" mass="14138">MSAQGAQGGLFVGIGGCLGQGNSFRPGTQPIDEPGHRGGDRAGGLFVCQDHHSVDARVEWPQFILVRRPAGNALRIDRHQLLECRSKITVRMVTARQSLLRLDADPTRRVGQPADVIHGAAGLAAYAEHQPA</sequence>
<evidence type="ECO:0000313" key="2">
    <source>
        <dbReference type="Proteomes" id="UP000282312"/>
    </source>
</evidence>
<keyword evidence="2" id="KW-1185">Reference proteome</keyword>
<dbReference type="Proteomes" id="UP000282312">
    <property type="component" value="Unassembled WGS sequence"/>
</dbReference>
<organism evidence="1 2">
    <name type="scientific">Micromonospora inaquosa</name>
    <dbReference type="NCBI Taxonomy" id="2203716"/>
    <lineage>
        <taxon>Bacteria</taxon>
        <taxon>Bacillati</taxon>
        <taxon>Actinomycetota</taxon>
        <taxon>Actinomycetes</taxon>
        <taxon>Micromonosporales</taxon>
        <taxon>Micromonosporaceae</taxon>
        <taxon>Micromonospora</taxon>
    </lineage>
</organism>
<comment type="caution">
    <text evidence="1">The sequence shown here is derived from an EMBL/GenBank/DDBJ whole genome shotgun (WGS) entry which is preliminary data.</text>
</comment>
<gene>
    <name evidence="1" type="ORF">DLJ59_08435</name>
</gene>
<dbReference type="EMBL" id="QGSZ01000165">
    <property type="protein sequence ID" value="RQX05042.1"/>
    <property type="molecule type" value="Genomic_DNA"/>
</dbReference>
<dbReference type="AlphaFoldDB" id="A0A3N9WW41"/>